<accession>A0ABY6IF53</accession>
<dbReference type="RefSeq" id="WP_264248876.1">
    <property type="nucleotide sequence ID" value="NZ_CP107567.1"/>
</dbReference>
<proteinExistence type="predicted"/>
<dbReference type="Proteomes" id="UP001163878">
    <property type="component" value="Chromosome"/>
</dbReference>
<evidence type="ECO:0000313" key="4">
    <source>
        <dbReference type="Proteomes" id="UP001163878"/>
    </source>
</evidence>
<keyword evidence="2" id="KW-1133">Transmembrane helix</keyword>
<keyword evidence="4" id="KW-1185">Reference proteome</keyword>
<feature type="transmembrane region" description="Helical" evidence="2">
    <location>
        <begin position="39"/>
        <end position="61"/>
    </location>
</feature>
<keyword evidence="2" id="KW-0472">Membrane</keyword>
<gene>
    <name evidence="3" type="ORF">OGH68_32035</name>
</gene>
<feature type="compositionally biased region" description="Basic residues" evidence="1">
    <location>
        <begin position="98"/>
        <end position="107"/>
    </location>
</feature>
<evidence type="ECO:0000256" key="2">
    <source>
        <dbReference type="SAM" id="Phobius"/>
    </source>
</evidence>
<organism evidence="3 4">
    <name type="scientific">Streptomyces peucetius</name>
    <dbReference type="NCBI Taxonomy" id="1950"/>
    <lineage>
        <taxon>Bacteria</taxon>
        <taxon>Bacillati</taxon>
        <taxon>Actinomycetota</taxon>
        <taxon>Actinomycetes</taxon>
        <taxon>Kitasatosporales</taxon>
        <taxon>Streptomycetaceae</taxon>
        <taxon>Streptomyces</taxon>
    </lineage>
</organism>
<sequence length="107" mass="11029">MRNPHQPHRPVWSEGQWPYGPPPLPPAHLRKRPSRAKAWLTHGGTAFAALIAGALVAAVGICGSGEVEAGTDTGAAVPTPTATATGTAKAAPAPAVTRRSRPSLRRS</sequence>
<reference evidence="3" key="1">
    <citation type="submission" date="2022-10" db="EMBL/GenBank/DDBJ databases">
        <title>Cytochrome P450 Catalyzes Benzene Ring Formation in the Biosynthesis of Trialkyl-Substituted Aromatic Polyketides.</title>
        <authorList>
            <person name="Zhao E."/>
            <person name="Ge H."/>
        </authorList>
    </citation>
    <scope>NUCLEOTIDE SEQUENCE</scope>
    <source>
        <strain evidence="3">NA0869</strain>
    </source>
</reference>
<feature type="region of interest" description="Disordered" evidence="1">
    <location>
        <begin position="70"/>
        <end position="107"/>
    </location>
</feature>
<name>A0ABY6IF53_STRPE</name>
<evidence type="ECO:0000256" key="1">
    <source>
        <dbReference type="SAM" id="MobiDB-lite"/>
    </source>
</evidence>
<keyword evidence="2" id="KW-0812">Transmembrane</keyword>
<evidence type="ECO:0000313" key="3">
    <source>
        <dbReference type="EMBL" id="UYQ65637.1"/>
    </source>
</evidence>
<feature type="compositionally biased region" description="Low complexity" evidence="1">
    <location>
        <begin position="70"/>
        <end position="97"/>
    </location>
</feature>
<dbReference type="EMBL" id="CP107567">
    <property type="protein sequence ID" value="UYQ65637.1"/>
    <property type="molecule type" value="Genomic_DNA"/>
</dbReference>
<feature type="region of interest" description="Disordered" evidence="1">
    <location>
        <begin position="1"/>
        <end position="25"/>
    </location>
</feature>
<protein>
    <submittedName>
        <fullName evidence="3">Uncharacterized protein</fullName>
    </submittedName>
</protein>